<keyword evidence="4" id="KW-0378">Hydrolase</keyword>
<comment type="caution">
    <text evidence="4">The sequence shown here is derived from an EMBL/GenBank/DDBJ whole genome shotgun (WGS) entry which is preliminary data.</text>
</comment>
<dbReference type="InterPro" id="IPR025150">
    <property type="entry name" value="GH123_cat"/>
</dbReference>
<gene>
    <name evidence="4" type="ORF">ACFOUW_19760</name>
</gene>
<evidence type="ECO:0000259" key="3">
    <source>
        <dbReference type="PROSITE" id="PS50022"/>
    </source>
</evidence>
<keyword evidence="2" id="KW-0732">Signal</keyword>
<dbReference type="PANTHER" id="PTHR45713:SF6">
    <property type="entry name" value="F5_8 TYPE C DOMAIN-CONTAINING PROTEIN"/>
    <property type="match status" value="1"/>
</dbReference>
<reference evidence="5" key="1">
    <citation type="journal article" date="2019" name="Int. J. Syst. Evol. Microbiol.">
        <title>The Global Catalogue of Microorganisms (GCM) 10K type strain sequencing project: providing services to taxonomists for standard genome sequencing and annotation.</title>
        <authorList>
            <consortium name="The Broad Institute Genomics Platform"/>
            <consortium name="The Broad Institute Genome Sequencing Center for Infectious Disease"/>
            <person name="Wu L."/>
            <person name="Ma J."/>
        </authorList>
    </citation>
    <scope>NUCLEOTIDE SEQUENCE [LARGE SCALE GENOMIC DNA]</scope>
    <source>
        <strain evidence="5">CGMCC 4.7241</strain>
    </source>
</reference>
<dbReference type="Pfam" id="PF13320">
    <property type="entry name" value="GH123_cat"/>
    <property type="match status" value="1"/>
</dbReference>
<feature type="chain" id="PRO_5046870678" evidence="2">
    <location>
        <begin position="33"/>
        <end position="1182"/>
    </location>
</feature>
<dbReference type="SUPFAM" id="SSF49785">
    <property type="entry name" value="Galactose-binding domain-like"/>
    <property type="match status" value="4"/>
</dbReference>
<feature type="domain" description="F5/8 type C" evidence="3">
    <location>
        <begin position="583"/>
        <end position="720"/>
    </location>
</feature>
<feature type="domain" description="F5/8 type C" evidence="3">
    <location>
        <begin position="1031"/>
        <end position="1182"/>
    </location>
</feature>
<dbReference type="Gene3D" id="2.60.120.260">
    <property type="entry name" value="Galactose-binding domain-like"/>
    <property type="match status" value="4"/>
</dbReference>
<dbReference type="Pfam" id="PF22680">
    <property type="entry name" value="Glyco_hydro_123_N_2"/>
    <property type="match status" value="1"/>
</dbReference>
<dbReference type="PROSITE" id="PS50022">
    <property type="entry name" value="FA58C_3"/>
    <property type="match status" value="2"/>
</dbReference>
<feature type="compositionally biased region" description="Basic and acidic residues" evidence="1">
    <location>
        <begin position="740"/>
        <end position="752"/>
    </location>
</feature>
<organism evidence="4 5">
    <name type="scientific">Tenggerimyces flavus</name>
    <dbReference type="NCBI Taxonomy" id="1708749"/>
    <lineage>
        <taxon>Bacteria</taxon>
        <taxon>Bacillati</taxon>
        <taxon>Actinomycetota</taxon>
        <taxon>Actinomycetes</taxon>
        <taxon>Propionibacteriales</taxon>
        <taxon>Nocardioidaceae</taxon>
        <taxon>Tenggerimyces</taxon>
    </lineage>
</organism>
<dbReference type="Pfam" id="PF00754">
    <property type="entry name" value="F5_F8_type_C"/>
    <property type="match status" value="3"/>
</dbReference>
<proteinExistence type="predicted"/>
<dbReference type="RefSeq" id="WP_205119830.1">
    <property type="nucleotide sequence ID" value="NZ_JAFBCM010000001.1"/>
</dbReference>
<feature type="region of interest" description="Disordered" evidence="1">
    <location>
        <begin position="731"/>
        <end position="754"/>
    </location>
</feature>
<evidence type="ECO:0000256" key="2">
    <source>
        <dbReference type="SAM" id="SignalP"/>
    </source>
</evidence>
<dbReference type="InterPro" id="IPR008979">
    <property type="entry name" value="Galactose-bd-like_sf"/>
</dbReference>
<evidence type="ECO:0000313" key="5">
    <source>
        <dbReference type="Proteomes" id="UP001595699"/>
    </source>
</evidence>
<dbReference type="InterPro" id="IPR051941">
    <property type="entry name" value="BG_Antigen-Binding_Lectin"/>
</dbReference>
<dbReference type="InterPro" id="IPR053850">
    <property type="entry name" value="Glyco_hydro_123_N_2"/>
</dbReference>
<sequence length="1182" mass="131687">MRLRRLRRPPAIAATLALLATFLLISSASAPAAPAAARVTSVWTASSYENVFKDTLPTPDASSAINLTAARNEYEAAQIVLRKDQRFTIDKVALTNLTSGANTISAANLTAQFVEYEHLKANSTFGQRDPVKDLVRKAPGDFPDALSNEQTIEVPARTTQPIWIRAYVPKDTKPGIYTGTATVQTSQGNHPVPIKLDVQNVTIPDAKDSTFTTNFWQILYGALSWDEGAGDTLELFYEHERLSPEWWELITNIAKNNKQHRLNTVPLNVVQLLIGGGTTMNEDGKYAFDWTLFDKLAQTFIDQGAIKRLEGFWMHGKAYYRDYWQIEIVDKDANGKYVRGWERVESAKAKNFVDQFVPALKTHLEQKGWADKWWMHVGDEPNGAADVASYKKVASMIREHWTDVRLSDATFNQGSVEELEPIQSFLIPNEWNLDDHQQYYKDKIKAGKEVWLYNCNIPTKMYLNRFIDQPVYHQRLTMWYAYSLGVTGYLHWALNNWQYPMDQQEVRGDGWITKPDKKNNTIKSTIRLESLRDGLEERELLEQVGKLHPDLAQGIVANLVQRANRYSGDTALMERTREQLVRAAAGKPVFAEDLARTKPTTASSEEGRFEAKNAVDGNPRTSWRSARADSGAQWLQVDLGKQTQVDGVRLAWGPTYAKGYHIQLSYDGTTWTDAFTTTTGNGGEDFVGLNAKARFIKLKATASSVPTAGYTLADLEVGGYALDRENLAAGRPYTKSDAPAADHGDSGGRESTDGILAGHYSDARGYGYHLKPGDDKTVDVTVDLGAAKQVGNVKIHRYEDYEQTYSPDKVRVFTSKDGTTFVPKGTFAAANGPNGLWYDVTFPDTAARYVKVSYQKKYADGADALFLDEIEAYGPRTAGLVNFAEGRQYTKSAEPDDPYFADAGIRESTDGVIAGPFTDEYGYAFYAGNNETRNVSLTLDLKGLKALDLVQLKAYDDGFHQYSPDSVRVYTKADGGDFELQGEAAWPIGSWFDIPLTDVKARYVRLDLSKADGRFADYLFLDEVAIFGDPAQSTSDLAAGRAYTATTKWLDPSYPDSGGESTDGVLAGHYSDGKSWAYVAKPDETIDAEISFDLGQARTVSLVNFREYFDGEHKYAPDKVVVSTSTDGTNWTEKGSVTKASDRWLSVGFTESPARYVKVRATKTYGYFAEYIFVDEIEIYGR</sequence>
<name>A0ABV7YG78_9ACTN</name>
<dbReference type="InterPro" id="IPR000421">
    <property type="entry name" value="FA58C"/>
</dbReference>
<dbReference type="EMBL" id="JBHRZH010000017">
    <property type="protein sequence ID" value="MFC3763088.1"/>
    <property type="molecule type" value="Genomic_DNA"/>
</dbReference>
<keyword evidence="5" id="KW-1185">Reference proteome</keyword>
<accession>A0ABV7YG78</accession>
<dbReference type="GO" id="GO:0016787">
    <property type="term" value="F:hydrolase activity"/>
    <property type="evidence" value="ECO:0007669"/>
    <property type="project" value="UniProtKB-KW"/>
</dbReference>
<evidence type="ECO:0000256" key="1">
    <source>
        <dbReference type="SAM" id="MobiDB-lite"/>
    </source>
</evidence>
<evidence type="ECO:0000313" key="4">
    <source>
        <dbReference type="EMBL" id="MFC3763088.1"/>
    </source>
</evidence>
<protein>
    <submittedName>
        <fullName evidence="4">Glycoside hydrolase domain-containing protein</fullName>
    </submittedName>
</protein>
<dbReference type="PANTHER" id="PTHR45713">
    <property type="entry name" value="FTP DOMAIN-CONTAINING PROTEIN"/>
    <property type="match status" value="1"/>
</dbReference>
<feature type="signal peptide" evidence="2">
    <location>
        <begin position="1"/>
        <end position="32"/>
    </location>
</feature>
<dbReference type="Proteomes" id="UP001595699">
    <property type="component" value="Unassembled WGS sequence"/>
</dbReference>